<dbReference type="CDD" id="cd13876">
    <property type="entry name" value="CuRO_2_Abr2_like"/>
    <property type="match status" value="1"/>
</dbReference>
<protein>
    <recommendedName>
        <fullName evidence="13">Multicopper oxidase</fullName>
    </recommendedName>
</protein>
<feature type="domain" description="Plastocyanin-like" evidence="10">
    <location>
        <begin position="32"/>
        <end position="144"/>
    </location>
</feature>
<keyword evidence="3 7" id="KW-0732">Signal</keyword>
<evidence type="ECO:0000313" key="12">
    <source>
        <dbReference type="Proteomes" id="UP000324767"/>
    </source>
</evidence>
<dbReference type="InterPro" id="IPR008972">
    <property type="entry name" value="Cupredoxin"/>
</dbReference>
<dbReference type="PANTHER" id="PTHR11709">
    <property type="entry name" value="MULTI-COPPER OXIDASE"/>
    <property type="match status" value="1"/>
</dbReference>
<organism evidence="11 12">
    <name type="scientific">Lasallia pustulata</name>
    <dbReference type="NCBI Taxonomy" id="136370"/>
    <lineage>
        <taxon>Eukaryota</taxon>
        <taxon>Fungi</taxon>
        <taxon>Dikarya</taxon>
        <taxon>Ascomycota</taxon>
        <taxon>Pezizomycotina</taxon>
        <taxon>Lecanoromycetes</taxon>
        <taxon>OSLEUM clade</taxon>
        <taxon>Umbilicariomycetidae</taxon>
        <taxon>Umbilicariales</taxon>
        <taxon>Umbilicariaceae</taxon>
        <taxon>Lasallia</taxon>
    </lineage>
</organism>
<feature type="signal peptide" evidence="7">
    <location>
        <begin position="1"/>
        <end position="21"/>
    </location>
</feature>
<dbReference type="GO" id="GO:0005507">
    <property type="term" value="F:copper ion binding"/>
    <property type="evidence" value="ECO:0007669"/>
    <property type="project" value="InterPro"/>
</dbReference>
<evidence type="ECO:0000259" key="9">
    <source>
        <dbReference type="Pfam" id="PF07731"/>
    </source>
</evidence>
<dbReference type="PROSITE" id="PS00079">
    <property type="entry name" value="MULTICOPPER_OXIDASE1"/>
    <property type="match status" value="1"/>
</dbReference>
<evidence type="ECO:0000259" key="8">
    <source>
        <dbReference type="Pfam" id="PF00394"/>
    </source>
</evidence>
<feature type="domain" description="Plastocyanin-like" evidence="8">
    <location>
        <begin position="197"/>
        <end position="373"/>
    </location>
</feature>
<keyword evidence="6" id="KW-0325">Glycoprotein</keyword>
<dbReference type="InterPro" id="IPR011706">
    <property type="entry name" value="Cu-oxidase_C"/>
</dbReference>
<reference evidence="11 12" key="1">
    <citation type="submission" date="2019-09" db="EMBL/GenBank/DDBJ databases">
        <title>The hologenome of the rock-dwelling lichen Lasallia pustulata.</title>
        <authorList>
            <person name="Greshake Tzovaras B."/>
            <person name="Segers F."/>
            <person name="Bicker A."/>
            <person name="Dal Grande F."/>
            <person name="Otte J."/>
            <person name="Hankeln T."/>
            <person name="Schmitt I."/>
            <person name="Ebersberger I."/>
        </authorList>
    </citation>
    <scope>NUCLEOTIDE SEQUENCE [LARGE SCALE GENOMIC DNA]</scope>
    <source>
        <strain evidence="11">A1-1</strain>
    </source>
</reference>
<evidence type="ECO:0000256" key="3">
    <source>
        <dbReference type="ARBA" id="ARBA00022729"/>
    </source>
</evidence>
<evidence type="ECO:0000256" key="4">
    <source>
        <dbReference type="ARBA" id="ARBA00023002"/>
    </source>
</evidence>
<keyword evidence="2" id="KW-0479">Metal-binding</keyword>
<sequence length="595" mass="66585">MASCRLAVALCILFCATLVQCKHVKFDFTLTWEVAAPAGVSRYVILNNGQLPGPTMMLDEDDNVEVTVHNNMPFNTSIHWHGLEQLGTPWADGVPGLSQKPIEPGCTYVYRFNASPYGTYWYHAHSRGNMQDGLYGSIYIQPKSGTPNPFHLISSHDDDIKAMQKAEKNPALMLVTDWDYLTSWEYMDLQAKTNLSNFCSDSILVNGKGNVYCPGLDFLVSLETPYVQYALGNVPVTAKGCFPDIFNTQGPFLNYSHPELLPPAFQDVCTASNGSTGNETIHVDAKDKWASINWISGASVKSLTVAIDEHPMWVYAVDGHYIEPQLVQTLSIWNGERYSVMIQLNNEPGNYTFRVADTGLDQTISAFATLAYAHPTRKTPTLPYINYAGTNVSADIVALNTNVLPPFNAPPVAKHADQMFYFQLGRLGYAWRYTANATMTYEMDRSAYQPLLWNLESDDAKDSNFALRTKNGTWVDLIFQVGWDTAEPIEFPHSMHKHSNKAYIIGSNSGQWKWPSVDAAINEQPGSFDLDKPRYRDNFLTNNEGPAWIAVRYQVVNPGAWLLHCHIETHIQGGMAFAILDGVDVWPETPDEYKN</sequence>
<dbReference type="PANTHER" id="PTHR11709:SF488">
    <property type="entry name" value="LACCASE-RELATED"/>
    <property type="match status" value="1"/>
</dbReference>
<comment type="similarity">
    <text evidence="1">Belongs to the multicopper oxidase family.</text>
</comment>
<dbReference type="Gene3D" id="2.60.40.420">
    <property type="entry name" value="Cupredoxins - blue copper proteins"/>
    <property type="match status" value="3"/>
</dbReference>
<evidence type="ECO:0000256" key="1">
    <source>
        <dbReference type="ARBA" id="ARBA00010609"/>
    </source>
</evidence>
<dbReference type="InterPro" id="IPR011707">
    <property type="entry name" value="Cu-oxidase-like_N"/>
</dbReference>
<dbReference type="GO" id="GO:0016491">
    <property type="term" value="F:oxidoreductase activity"/>
    <property type="evidence" value="ECO:0007669"/>
    <property type="project" value="UniProtKB-KW"/>
</dbReference>
<gene>
    <name evidence="11" type="ORF">FRX48_00830</name>
</gene>
<dbReference type="InterPro" id="IPR033138">
    <property type="entry name" value="Cu_oxidase_CS"/>
</dbReference>
<dbReference type="SUPFAM" id="SSF49503">
    <property type="entry name" value="Cupredoxins"/>
    <property type="match status" value="3"/>
</dbReference>
<dbReference type="AlphaFoldDB" id="A0A5M8Q538"/>
<keyword evidence="5" id="KW-0186">Copper</keyword>
<evidence type="ECO:0000256" key="2">
    <source>
        <dbReference type="ARBA" id="ARBA00022723"/>
    </source>
</evidence>
<proteinExistence type="inferred from homology"/>
<evidence type="ECO:0000256" key="6">
    <source>
        <dbReference type="ARBA" id="ARBA00023180"/>
    </source>
</evidence>
<evidence type="ECO:0000256" key="7">
    <source>
        <dbReference type="SAM" id="SignalP"/>
    </source>
</evidence>
<comment type="caution">
    <text evidence="11">The sequence shown here is derived from an EMBL/GenBank/DDBJ whole genome shotgun (WGS) entry which is preliminary data.</text>
</comment>
<dbReference type="EMBL" id="VXIT01000001">
    <property type="protein sequence ID" value="KAA6416111.1"/>
    <property type="molecule type" value="Genomic_DNA"/>
</dbReference>
<dbReference type="FunFam" id="2.60.40.420:FF:000036">
    <property type="entry name" value="L-ascorbate oxidase"/>
    <property type="match status" value="1"/>
</dbReference>
<dbReference type="Pfam" id="PF07732">
    <property type="entry name" value="Cu-oxidase_3"/>
    <property type="match status" value="1"/>
</dbReference>
<evidence type="ECO:0000259" key="10">
    <source>
        <dbReference type="Pfam" id="PF07732"/>
    </source>
</evidence>
<name>A0A5M8Q538_9LECA</name>
<dbReference type="PROSITE" id="PS00080">
    <property type="entry name" value="MULTICOPPER_OXIDASE2"/>
    <property type="match status" value="1"/>
</dbReference>
<dbReference type="CDD" id="cd13898">
    <property type="entry name" value="CuRO_3_Abr2_like"/>
    <property type="match status" value="1"/>
</dbReference>
<dbReference type="Pfam" id="PF07731">
    <property type="entry name" value="Cu-oxidase_2"/>
    <property type="match status" value="1"/>
</dbReference>
<feature type="domain" description="Plastocyanin-like" evidence="9">
    <location>
        <begin position="446"/>
        <end position="580"/>
    </location>
</feature>
<evidence type="ECO:0000256" key="5">
    <source>
        <dbReference type="ARBA" id="ARBA00023008"/>
    </source>
</evidence>
<dbReference type="InterPro" id="IPR002355">
    <property type="entry name" value="Cu_oxidase_Cu_BS"/>
</dbReference>
<dbReference type="InterPro" id="IPR045087">
    <property type="entry name" value="Cu-oxidase_fam"/>
</dbReference>
<dbReference type="InterPro" id="IPR001117">
    <property type="entry name" value="Cu-oxidase_2nd"/>
</dbReference>
<evidence type="ECO:0008006" key="13">
    <source>
        <dbReference type="Google" id="ProtNLM"/>
    </source>
</evidence>
<feature type="chain" id="PRO_5024298079" description="Multicopper oxidase" evidence="7">
    <location>
        <begin position="22"/>
        <end position="595"/>
    </location>
</feature>
<dbReference type="OrthoDB" id="2121828at2759"/>
<dbReference type="Pfam" id="PF00394">
    <property type="entry name" value="Cu-oxidase"/>
    <property type="match status" value="1"/>
</dbReference>
<dbReference type="CDD" id="cd13850">
    <property type="entry name" value="CuRO_1_Abr2_like"/>
    <property type="match status" value="1"/>
</dbReference>
<accession>A0A5M8Q538</accession>
<keyword evidence="4" id="KW-0560">Oxidoreductase</keyword>
<evidence type="ECO:0000313" key="11">
    <source>
        <dbReference type="EMBL" id="KAA6416111.1"/>
    </source>
</evidence>
<dbReference type="Proteomes" id="UP000324767">
    <property type="component" value="Unassembled WGS sequence"/>
</dbReference>